<keyword evidence="2" id="KW-1185">Reference proteome</keyword>
<accession>A0ABQ2F1I4</accession>
<gene>
    <name evidence="1" type="ORF">GCM10008955_35680</name>
</gene>
<organism evidence="1 2">
    <name type="scientific">Deinococcus malanensis</name>
    <dbReference type="NCBI Taxonomy" id="1706855"/>
    <lineage>
        <taxon>Bacteria</taxon>
        <taxon>Thermotogati</taxon>
        <taxon>Deinococcota</taxon>
        <taxon>Deinococci</taxon>
        <taxon>Deinococcales</taxon>
        <taxon>Deinococcaceae</taxon>
        <taxon>Deinococcus</taxon>
    </lineage>
</organism>
<dbReference type="Proteomes" id="UP000647587">
    <property type="component" value="Unassembled WGS sequence"/>
</dbReference>
<reference evidence="2" key="1">
    <citation type="journal article" date="2019" name="Int. J. Syst. Evol. Microbiol.">
        <title>The Global Catalogue of Microorganisms (GCM) 10K type strain sequencing project: providing services to taxonomists for standard genome sequencing and annotation.</title>
        <authorList>
            <consortium name="The Broad Institute Genomics Platform"/>
            <consortium name="The Broad Institute Genome Sequencing Center for Infectious Disease"/>
            <person name="Wu L."/>
            <person name="Ma J."/>
        </authorList>
    </citation>
    <scope>NUCLEOTIDE SEQUENCE [LARGE SCALE GENOMIC DNA]</scope>
    <source>
        <strain evidence="2">JCM 30331</strain>
    </source>
</reference>
<name>A0ABQ2F1I4_9DEIO</name>
<evidence type="ECO:0000313" key="1">
    <source>
        <dbReference type="EMBL" id="GGK38797.1"/>
    </source>
</evidence>
<dbReference type="EMBL" id="BMPP01000019">
    <property type="protein sequence ID" value="GGK38797.1"/>
    <property type="molecule type" value="Genomic_DNA"/>
</dbReference>
<comment type="caution">
    <text evidence="1">The sequence shown here is derived from an EMBL/GenBank/DDBJ whole genome shotgun (WGS) entry which is preliminary data.</text>
</comment>
<proteinExistence type="predicted"/>
<sequence length="240" mass="26876">MTLHFLTANLTLIRQELARAGARPPAVTPRLVDTPGWSHDTCDDEAASVTTHATHTELLCGRCGYRAFHTHEGDLLGHHGGSGLIVLRRQNHDSDIILTDFSDWLAYRYVLSHLRPTLDSPYSLVVLSEPLATRNEFAFNVLRGRLDDVEDTPLRSYLSTSRRLMAHAWAGWRQAVFDGLGLPLPLHAGEPQLSDQRCTESGTLDDGRAYSLHAYTWCDPHTPQITVEITGDLHRWLAHD</sequence>
<evidence type="ECO:0000313" key="2">
    <source>
        <dbReference type="Proteomes" id="UP000647587"/>
    </source>
</evidence>
<dbReference type="RefSeq" id="WP_229780894.1">
    <property type="nucleotide sequence ID" value="NZ_BMPP01000019.1"/>
</dbReference>
<protein>
    <submittedName>
        <fullName evidence="1">Uncharacterized protein</fullName>
    </submittedName>
</protein>